<evidence type="ECO:0000256" key="1">
    <source>
        <dbReference type="ARBA" id="ARBA00004496"/>
    </source>
</evidence>
<keyword evidence="5 11" id="KW-0547">Nucleotide-binding</keyword>
<keyword evidence="4" id="KW-0963">Cytoplasm</keyword>
<evidence type="ECO:0000256" key="3">
    <source>
        <dbReference type="ARBA" id="ARBA00011531"/>
    </source>
</evidence>
<keyword evidence="6 11" id="KW-0067">ATP-binding</keyword>
<dbReference type="Gene3D" id="3.30.260.10">
    <property type="entry name" value="TCP-1-like chaperonin intermediate domain"/>
    <property type="match status" value="1"/>
</dbReference>
<comment type="function">
    <text evidence="9">Molecular chaperone; assists the folding of proteins upon ATP hydrolysis. Known to play a role, in vitro, in the folding of actin and tubulin.</text>
</comment>
<evidence type="ECO:0000313" key="13">
    <source>
        <dbReference type="Proteomes" id="UP001255856"/>
    </source>
</evidence>
<dbReference type="PROSITE" id="PS00750">
    <property type="entry name" value="TCP1_1"/>
    <property type="match status" value="1"/>
</dbReference>
<dbReference type="Gene3D" id="3.50.7.10">
    <property type="entry name" value="GroEL"/>
    <property type="match status" value="1"/>
</dbReference>
<evidence type="ECO:0000256" key="10">
    <source>
        <dbReference type="ARBA" id="ARBA00033325"/>
    </source>
</evidence>
<dbReference type="GO" id="GO:0005832">
    <property type="term" value="C:chaperonin-containing T-complex"/>
    <property type="evidence" value="ECO:0007669"/>
    <property type="project" value="UniProtKB-ARBA"/>
</dbReference>
<protein>
    <recommendedName>
        <fullName evidence="8">T-complex protein 1 subunit epsilon</fullName>
    </recommendedName>
    <alternativeName>
        <fullName evidence="10">CCT-epsilon</fullName>
    </alternativeName>
</protein>
<dbReference type="PROSITE" id="PS00995">
    <property type="entry name" value="TCP1_3"/>
    <property type="match status" value="1"/>
</dbReference>
<dbReference type="InterPro" id="IPR027409">
    <property type="entry name" value="GroEL-like_apical_dom_sf"/>
</dbReference>
<sequence length="542" mass="59033">MSLAFDEYGRPFIIIRCAQEQEKQTRVKGIEAVKSNIQAAKAVSRVLRTSLGPKGMDKMLQGPDGDVVITNDGATILEQMEVEHQVGKLLVELSKSQDQEIGDGTTGVTVLAGSLLEQAERLLDKGIHPLRIAEGYEIACRLALAELESIATTFEFGTGSSGEREPLIRTCMTTLSSKIVGRHKRVLAEMCVESVLAVMDLARRDVNLDLIKVDGKVGGRLEESQLVHGVVLDKDMSHPQMPKQLSDARIAILTCPFEPPKPKTKHKVDIDTVEKFEALRETERRYFSDMVARCKAAGATLVVCQWGFDDEANHLLMHEGLPAVRWVGGVEIELLALATGARIVPRFEELEPSKLGRARSVREVAFGTTRDRVLLVEGTPGSRAVTLFLRAGNRMALEEAKRSVHDALCVARNLVRDNRIVYGGGSAELACALAVEAGAAKIGGVEQHAVRAFADALEAIPLALAENSGLAPIAAVTEARAAQLREKNPRLGIDCVGAGTNDMREQNVFETLIGKKQQLQLATQVCKMILKIDDIIRPNEYA</sequence>
<comment type="caution">
    <text evidence="12">The sequence shown here is derived from an EMBL/GenBank/DDBJ whole genome shotgun (WGS) entry which is preliminary data.</text>
</comment>
<dbReference type="FunFam" id="1.10.560.10:FF:000049">
    <property type="entry name" value="T-complex protein 1 subunitTheta, putative"/>
    <property type="match status" value="1"/>
</dbReference>
<dbReference type="FunFam" id="1.10.560.10:FF:000053">
    <property type="entry name" value="T-complex protein 1 subunit delta"/>
    <property type="match status" value="1"/>
</dbReference>
<dbReference type="AlphaFoldDB" id="A0AAD9IF26"/>
<dbReference type="GO" id="GO:0051082">
    <property type="term" value="F:unfolded protein binding"/>
    <property type="evidence" value="ECO:0007669"/>
    <property type="project" value="InterPro"/>
</dbReference>
<gene>
    <name evidence="12" type="primary">CCT5</name>
    <name evidence="12" type="ORF">QBZ16_005261</name>
</gene>
<comment type="similarity">
    <text evidence="2 11">Belongs to the TCP-1 chaperonin family.</text>
</comment>
<proteinExistence type="inferred from homology"/>
<evidence type="ECO:0000256" key="5">
    <source>
        <dbReference type="ARBA" id="ARBA00022741"/>
    </source>
</evidence>
<dbReference type="Proteomes" id="UP001255856">
    <property type="component" value="Unassembled WGS sequence"/>
</dbReference>
<dbReference type="InterPro" id="IPR027413">
    <property type="entry name" value="GROEL-like_equatorial_sf"/>
</dbReference>
<dbReference type="GO" id="GO:0005524">
    <property type="term" value="F:ATP binding"/>
    <property type="evidence" value="ECO:0007669"/>
    <property type="project" value="UniProtKB-KW"/>
</dbReference>
<dbReference type="SUPFAM" id="SSF48592">
    <property type="entry name" value="GroEL equatorial domain-like"/>
    <property type="match status" value="1"/>
</dbReference>
<dbReference type="InterPro" id="IPR054827">
    <property type="entry name" value="thermosome_alpha"/>
</dbReference>
<keyword evidence="7 11" id="KW-0143">Chaperone</keyword>
<dbReference type="GO" id="GO:0016887">
    <property type="term" value="F:ATP hydrolysis activity"/>
    <property type="evidence" value="ECO:0007669"/>
    <property type="project" value="InterPro"/>
</dbReference>
<dbReference type="PANTHER" id="PTHR11353">
    <property type="entry name" value="CHAPERONIN"/>
    <property type="match status" value="1"/>
</dbReference>
<name>A0AAD9IF26_PROWI</name>
<dbReference type="InterPro" id="IPR053374">
    <property type="entry name" value="TCP-1_chaperonin"/>
</dbReference>
<reference evidence="12" key="1">
    <citation type="submission" date="2021-01" db="EMBL/GenBank/DDBJ databases">
        <authorList>
            <person name="Eckstrom K.M.E."/>
        </authorList>
    </citation>
    <scope>NUCLEOTIDE SEQUENCE</scope>
    <source>
        <strain evidence="12">UVCC 0001</strain>
    </source>
</reference>
<comment type="subcellular location">
    <subcellularLocation>
        <location evidence="1">Cytoplasm</location>
    </subcellularLocation>
</comment>
<dbReference type="EMBL" id="JASFZW010000008">
    <property type="protein sequence ID" value="KAK2077033.1"/>
    <property type="molecule type" value="Genomic_DNA"/>
</dbReference>
<dbReference type="GO" id="GO:0140662">
    <property type="term" value="F:ATP-dependent protein folding chaperone"/>
    <property type="evidence" value="ECO:0007669"/>
    <property type="project" value="InterPro"/>
</dbReference>
<evidence type="ECO:0000313" key="12">
    <source>
        <dbReference type="EMBL" id="KAK2077033.1"/>
    </source>
</evidence>
<evidence type="ECO:0000256" key="6">
    <source>
        <dbReference type="ARBA" id="ARBA00022840"/>
    </source>
</evidence>
<dbReference type="NCBIfam" id="NF041083">
    <property type="entry name" value="thermosome_beta"/>
    <property type="match status" value="1"/>
</dbReference>
<dbReference type="SUPFAM" id="SSF54849">
    <property type="entry name" value="GroEL-intermediate domain like"/>
    <property type="match status" value="1"/>
</dbReference>
<dbReference type="InterPro" id="IPR002194">
    <property type="entry name" value="Chaperonin_TCP-1_CS"/>
</dbReference>
<keyword evidence="13" id="KW-1185">Reference proteome</keyword>
<evidence type="ECO:0000256" key="4">
    <source>
        <dbReference type="ARBA" id="ARBA00022490"/>
    </source>
</evidence>
<dbReference type="InterPro" id="IPR027410">
    <property type="entry name" value="TCP-1-like_intermed_sf"/>
</dbReference>
<evidence type="ECO:0000256" key="9">
    <source>
        <dbReference type="ARBA" id="ARBA00024677"/>
    </source>
</evidence>
<dbReference type="SUPFAM" id="SSF52029">
    <property type="entry name" value="GroEL apical domain-like"/>
    <property type="match status" value="1"/>
</dbReference>
<dbReference type="Gene3D" id="1.10.560.10">
    <property type="entry name" value="GroEL-like equatorial domain"/>
    <property type="match status" value="1"/>
</dbReference>
<evidence type="ECO:0000256" key="11">
    <source>
        <dbReference type="RuleBase" id="RU004187"/>
    </source>
</evidence>
<evidence type="ECO:0000256" key="7">
    <source>
        <dbReference type="ARBA" id="ARBA00023186"/>
    </source>
</evidence>
<dbReference type="PRINTS" id="PR00304">
    <property type="entry name" value="TCOMPLEXTCP1"/>
</dbReference>
<comment type="subunit">
    <text evidence="3">Heterooligomeric complex of about 850 to 900 kDa that forms two stacked rings, 12 to 16 nm in diameter.</text>
</comment>
<dbReference type="NCBIfam" id="NF041082">
    <property type="entry name" value="thermosome_alpha"/>
    <property type="match status" value="1"/>
</dbReference>
<dbReference type="NCBIfam" id="TIGR02343">
    <property type="entry name" value="chap_CCT_epsi"/>
    <property type="match status" value="1"/>
</dbReference>
<evidence type="ECO:0000256" key="2">
    <source>
        <dbReference type="ARBA" id="ARBA00008020"/>
    </source>
</evidence>
<dbReference type="CDD" id="cd03339">
    <property type="entry name" value="TCP1_epsilon"/>
    <property type="match status" value="1"/>
</dbReference>
<accession>A0AAD9IF26</accession>
<dbReference type="PROSITE" id="PS00751">
    <property type="entry name" value="TCP1_2"/>
    <property type="match status" value="1"/>
</dbReference>
<dbReference type="FunFam" id="3.50.7.10:FF:000003">
    <property type="entry name" value="T-complex protein 1 subunit epsilon"/>
    <property type="match status" value="1"/>
</dbReference>
<organism evidence="12 13">
    <name type="scientific">Prototheca wickerhamii</name>
    <dbReference type="NCBI Taxonomy" id="3111"/>
    <lineage>
        <taxon>Eukaryota</taxon>
        <taxon>Viridiplantae</taxon>
        <taxon>Chlorophyta</taxon>
        <taxon>core chlorophytes</taxon>
        <taxon>Trebouxiophyceae</taxon>
        <taxon>Chlorellales</taxon>
        <taxon>Chlorellaceae</taxon>
        <taxon>Prototheca</taxon>
    </lineage>
</organism>
<evidence type="ECO:0000256" key="8">
    <source>
        <dbReference type="ARBA" id="ARBA00024086"/>
    </source>
</evidence>
<dbReference type="InterPro" id="IPR002423">
    <property type="entry name" value="Cpn60/GroEL/TCP-1"/>
</dbReference>
<dbReference type="InterPro" id="IPR017998">
    <property type="entry name" value="Chaperone_TCP-1"/>
</dbReference>
<dbReference type="Pfam" id="PF00118">
    <property type="entry name" value="Cpn60_TCP1"/>
    <property type="match status" value="1"/>
</dbReference>
<dbReference type="InterPro" id="IPR012718">
    <property type="entry name" value="Chap_CCT_epsi"/>
</dbReference>